<dbReference type="InterPro" id="IPR000195">
    <property type="entry name" value="Rab-GAP-TBC_dom"/>
</dbReference>
<protein>
    <submittedName>
        <fullName evidence="3">GTPase-activating protein</fullName>
    </submittedName>
</protein>
<name>A0A976MDF1_THEOR</name>
<dbReference type="EMBL" id="CP056072">
    <property type="protein sequence ID" value="UKK02613.2"/>
    <property type="molecule type" value="Genomic_DNA"/>
</dbReference>
<evidence type="ECO:0000313" key="4">
    <source>
        <dbReference type="Proteomes" id="UP000244811"/>
    </source>
</evidence>
<dbReference type="AlphaFoldDB" id="A0A976MDF1"/>
<accession>A0A976MDF1</accession>
<dbReference type="FunFam" id="1.10.472.80:FF:000001">
    <property type="entry name" value="TBC1 domain family member 22B"/>
    <property type="match status" value="1"/>
</dbReference>
<dbReference type="Pfam" id="PF00566">
    <property type="entry name" value="RabGAP-TBC"/>
    <property type="match status" value="1"/>
</dbReference>
<sequence>MSLSSCSSKDLDEKDNRRTAGQNDGAYRSRRLSERLKRMGLILLSSEANTDELTSLLWLGIPDHSPLFYRADSWRIVLGYLHPIKSLRNQTLSRKRNEYFEMCSKEYMKSSYTETELNLLKQIRVDLPRTNPSFKIFKDKRLQDCMERVLFVWSVRNPQSGYVQGINDLLTLFVIVFLRPYINKFKFTIEDLSFLTDEHLREVEADSFYCLSEILSQLLDNYTENQPGVYRSLKRLCDLVRRIDNELYRHLEDVNVDFMQFPFRWMNCMLIREIPTDCSIRLWDTYISEIKNGMVTFHEYVSAAFLSCWSEQLMSMDYQHCLLFLQQLPTSNWTVKDIDTLISKAFVLKSAFHNSPSHLM</sequence>
<dbReference type="PANTHER" id="PTHR22957">
    <property type="entry name" value="TBC1 DOMAIN FAMILY MEMBER GTPASE-ACTIVATING PROTEIN"/>
    <property type="match status" value="1"/>
</dbReference>
<feature type="region of interest" description="Disordered" evidence="1">
    <location>
        <begin position="1"/>
        <end position="26"/>
    </location>
</feature>
<evidence type="ECO:0000313" key="3">
    <source>
        <dbReference type="EMBL" id="UKK02613.2"/>
    </source>
</evidence>
<evidence type="ECO:0000256" key="1">
    <source>
        <dbReference type="SAM" id="MobiDB-lite"/>
    </source>
</evidence>
<organism evidence="3 4">
    <name type="scientific">Theileria orientalis</name>
    <dbReference type="NCBI Taxonomy" id="68886"/>
    <lineage>
        <taxon>Eukaryota</taxon>
        <taxon>Sar</taxon>
        <taxon>Alveolata</taxon>
        <taxon>Apicomplexa</taxon>
        <taxon>Aconoidasida</taxon>
        <taxon>Piroplasmida</taxon>
        <taxon>Theileriidae</taxon>
        <taxon>Theileria</taxon>
    </lineage>
</organism>
<dbReference type="Proteomes" id="UP000244811">
    <property type="component" value="Chromosome 4"/>
</dbReference>
<dbReference type="Gene3D" id="1.10.8.270">
    <property type="entry name" value="putative rabgap domain of human tbc1 domain family member 14 like domains"/>
    <property type="match status" value="1"/>
</dbReference>
<dbReference type="Gene3D" id="1.10.472.80">
    <property type="entry name" value="Ypt/Rab-GAP domain of gyp1p, domain 3"/>
    <property type="match status" value="1"/>
</dbReference>
<dbReference type="GO" id="GO:0005096">
    <property type="term" value="F:GTPase activator activity"/>
    <property type="evidence" value="ECO:0007669"/>
    <property type="project" value="TreeGrafter"/>
</dbReference>
<proteinExistence type="predicted"/>
<dbReference type="FunFam" id="1.10.8.270:FF:000028">
    <property type="entry name" value="TBC domain containing protein"/>
    <property type="match status" value="1"/>
</dbReference>
<reference evidence="3" key="1">
    <citation type="submission" date="2022-07" db="EMBL/GenBank/DDBJ databases">
        <title>Evaluation of T. orientalis genome assembly methods using nanopore sequencing and analysis of variation between genomes.</title>
        <authorList>
            <person name="Yam J."/>
            <person name="Micallef M.L."/>
            <person name="Liu M."/>
            <person name="Djordjevic S.P."/>
            <person name="Bogema D.R."/>
            <person name="Jenkins C."/>
        </authorList>
    </citation>
    <scope>NUCLEOTIDE SEQUENCE</scope>
    <source>
        <strain evidence="3">Goon Nure</strain>
    </source>
</reference>
<dbReference type="SMART" id="SM00164">
    <property type="entry name" value="TBC"/>
    <property type="match status" value="1"/>
</dbReference>
<feature type="compositionally biased region" description="Basic and acidic residues" evidence="1">
    <location>
        <begin position="9"/>
        <end position="18"/>
    </location>
</feature>
<gene>
    <name evidence="3" type="ORF">MACK_002707</name>
</gene>
<evidence type="ECO:0000259" key="2">
    <source>
        <dbReference type="PROSITE" id="PS50086"/>
    </source>
</evidence>
<feature type="domain" description="Rab-GAP TBC" evidence="2">
    <location>
        <begin position="64"/>
        <end position="290"/>
    </location>
</feature>
<dbReference type="PROSITE" id="PS50086">
    <property type="entry name" value="TBC_RABGAP"/>
    <property type="match status" value="1"/>
</dbReference>
<dbReference type="SUPFAM" id="SSF47923">
    <property type="entry name" value="Ypt/Rab-GAP domain of gyp1p"/>
    <property type="match status" value="2"/>
</dbReference>
<dbReference type="InterPro" id="IPR035969">
    <property type="entry name" value="Rab-GAP_TBC_sf"/>
</dbReference>
<dbReference type="PANTHER" id="PTHR22957:SF26">
    <property type="entry name" value="LD44506P"/>
    <property type="match status" value="1"/>
</dbReference>